<dbReference type="InterPro" id="IPR029479">
    <property type="entry name" value="Nitroreductase"/>
</dbReference>
<evidence type="ECO:0000256" key="2">
    <source>
        <dbReference type="ARBA" id="ARBA00007118"/>
    </source>
</evidence>
<dbReference type="InterPro" id="IPR000415">
    <property type="entry name" value="Nitroreductase-like"/>
</dbReference>
<dbReference type="PANTHER" id="PTHR43821">
    <property type="entry name" value="NAD(P)H NITROREDUCTASE YDJA-RELATED"/>
    <property type="match status" value="1"/>
</dbReference>
<gene>
    <name evidence="10" type="ORF">DL239_12680</name>
</gene>
<keyword evidence="11" id="KW-1185">Reference proteome</keyword>
<evidence type="ECO:0000313" key="11">
    <source>
        <dbReference type="Proteomes" id="UP001429564"/>
    </source>
</evidence>
<comment type="caution">
    <text evidence="10">The sequence shown here is derived from an EMBL/GenBank/DDBJ whole genome shotgun (WGS) entry which is preliminary data.</text>
</comment>
<name>A0ABX0WAB1_9RHOB</name>
<dbReference type="Pfam" id="PF00881">
    <property type="entry name" value="Nitroreductase"/>
    <property type="match status" value="1"/>
</dbReference>
<dbReference type="SUPFAM" id="SSF55469">
    <property type="entry name" value="FMN-dependent nitroreductase-like"/>
    <property type="match status" value="1"/>
</dbReference>
<evidence type="ECO:0000256" key="7">
    <source>
        <dbReference type="ARBA" id="ARBA00023027"/>
    </source>
</evidence>
<dbReference type="InterPro" id="IPR052530">
    <property type="entry name" value="NAD(P)H_nitroreductase"/>
</dbReference>
<dbReference type="InterPro" id="IPR026021">
    <property type="entry name" value="YdjA-like"/>
</dbReference>
<evidence type="ECO:0000256" key="1">
    <source>
        <dbReference type="ARBA" id="ARBA00001917"/>
    </source>
</evidence>
<reference evidence="10 11" key="1">
    <citation type="submission" date="2018-05" db="EMBL/GenBank/DDBJ databases">
        <authorList>
            <person name="Zhang Y.-J."/>
        </authorList>
    </citation>
    <scope>NUCLEOTIDE SEQUENCE [LARGE SCALE GENOMIC DNA]</scope>
    <source>
        <strain evidence="10 11">CY04</strain>
    </source>
</reference>
<dbReference type="Gene3D" id="3.40.109.10">
    <property type="entry name" value="NADH Oxidase"/>
    <property type="match status" value="1"/>
</dbReference>
<evidence type="ECO:0000256" key="6">
    <source>
        <dbReference type="ARBA" id="ARBA00023002"/>
    </source>
</evidence>
<evidence type="ECO:0000256" key="4">
    <source>
        <dbReference type="ARBA" id="ARBA00022643"/>
    </source>
</evidence>
<evidence type="ECO:0000256" key="5">
    <source>
        <dbReference type="ARBA" id="ARBA00022857"/>
    </source>
</evidence>
<keyword evidence="6 8" id="KW-0560">Oxidoreductase</keyword>
<evidence type="ECO:0000313" key="10">
    <source>
        <dbReference type="EMBL" id="NIZ61828.1"/>
    </source>
</evidence>
<dbReference type="Proteomes" id="UP001429564">
    <property type="component" value="Unassembled WGS sequence"/>
</dbReference>
<protein>
    <recommendedName>
        <fullName evidence="8">Putative NAD(P)H nitroreductase</fullName>
        <ecNumber evidence="8">1.-.-.-</ecNumber>
    </recommendedName>
</protein>
<evidence type="ECO:0000259" key="9">
    <source>
        <dbReference type="Pfam" id="PF00881"/>
    </source>
</evidence>
<feature type="domain" description="Nitroreductase" evidence="9">
    <location>
        <begin position="15"/>
        <end position="168"/>
    </location>
</feature>
<dbReference type="EC" id="1.-.-.-" evidence="8"/>
<evidence type="ECO:0000256" key="8">
    <source>
        <dbReference type="PIRNR" id="PIRNR000232"/>
    </source>
</evidence>
<keyword evidence="5 8" id="KW-0521">NADP</keyword>
<accession>A0ABX0WAB1</accession>
<sequence length="192" mass="20716">MPRQNSAALEFLLNRRSRPAKTLVAPAPTRAELEPLLTAAARTPDHGKLEPWRFIVVEHGAMARLADLTSKAGERLGKSPEDIAKGRSQFELGHLAVVVVEVQIPSDKVPPIEQSYSAGAVCLSLLNAALAAGWGANWLSGWASHDAEFCSEAFGLASNERIAGLVHIATEKTKPPERPRPNVEAITTWVTE</sequence>
<dbReference type="EMBL" id="QHLQ01000011">
    <property type="protein sequence ID" value="NIZ61828.1"/>
    <property type="molecule type" value="Genomic_DNA"/>
</dbReference>
<keyword evidence="3 8" id="KW-0285">Flavoprotein</keyword>
<keyword evidence="7 8" id="KW-0520">NAD</keyword>
<dbReference type="PANTHER" id="PTHR43821:SF1">
    <property type="entry name" value="NAD(P)H NITROREDUCTASE YDJA-RELATED"/>
    <property type="match status" value="1"/>
</dbReference>
<proteinExistence type="inferred from homology"/>
<keyword evidence="4 8" id="KW-0288">FMN</keyword>
<comment type="cofactor">
    <cofactor evidence="1 8">
        <name>FMN</name>
        <dbReference type="ChEBI" id="CHEBI:58210"/>
    </cofactor>
</comment>
<dbReference type="PIRSF" id="PIRSF000232">
    <property type="entry name" value="YdjA"/>
    <property type="match status" value="1"/>
</dbReference>
<dbReference type="RefSeq" id="WP_167684457.1">
    <property type="nucleotide sequence ID" value="NZ_QHLQ01000011.1"/>
</dbReference>
<comment type="similarity">
    <text evidence="2 8">Belongs to the nitroreductase family.</text>
</comment>
<organism evidence="10 11">
    <name type="scientific">Parasedimentitalea denitrificans</name>
    <dbReference type="NCBI Taxonomy" id="2211118"/>
    <lineage>
        <taxon>Bacteria</taxon>
        <taxon>Pseudomonadati</taxon>
        <taxon>Pseudomonadota</taxon>
        <taxon>Alphaproteobacteria</taxon>
        <taxon>Rhodobacterales</taxon>
        <taxon>Paracoccaceae</taxon>
        <taxon>Parasedimentitalea</taxon>
    </lineage>
</organism>
<evidence type="ECO:0000256" key="3">
    <source>
        <dbReference type="ARBA" id="ARBA00022630"/>
    </source>
</evidence>